<evidence type="ECO:0000256" key="2">
    <source>
        <dbReference type="ARBA" id="ARBA00022734"/>
    </source>
</evidence>
<feature type="domain" description="C-type lectin" evidence="4">
    <location>
        <begin position="80"/>
        <end position="180"/>
    </location>
</feature>
<dbReference type="OrthoDB" id="9906043at2759"/>
<dbReference type="Gene3D" id="3.10.100.10">
    <property type="entry name" value="Mannose-Binding Protein A, subunit A"/>
    <property type="match status" value="1"/>
</dbReference>
<protein>
    <submittedName>
        <fullName evidence="6">C-type lectin domain family 2 member A</fullName>
    </submittedName>
</protein>
<keyword evidence="3" id="KW-1133">Transmembrane helix</keyword>
<dbReference type="SMART" id="SM00034">
    <property type="entry name" value="CLECT"/>
    <property type="match status" value="1"/>
</dbReference>
<dbReference type="InterPro" id="IPR033992">
    <property type="entry name" value="NKR-like_CTLD"/>
</dbReference>
<dbReference type="InterPro" id="IPR001304">
    <property type="entry name" value="C-type_lectin-like"/>
</dbReference>
<evidence type="ECO:0000256" key="3">
    <source>
        <dbReference type="SAM" id="Phobius"/>
    </source>
</evidence>
<dbReference type="InterPro" id="IPR016187">
    <property type="entry name" value="CTDL_fold"/>
</dbReference>
<dbReference type="GO" id="GO:0009897">
    <property type="term" value="C:external side of plasma membrane"/>
    <property type="evidence" value="ECO:0007669"/>
    <property type="project" value="TreeGrafter"/>
</dbReference>
<accession>A0A7E6D8B3</accession>
<keyword evidence="2" id="KW-0430">Lectin</keyword>
<dbReference type="Pfam" id="PF00059">
    <property type="entry name" value="Lectin_C"/>
    <property type="match status" value="1"/>
</dbReference>
<comment type="subcellular location">
    <subcellularLocation>
        <location evidence="1">Cell membrane</location>
        <topology evidence="1">Single-pass type II membrane protein</topology>
    </subcellularLocation>
</comment>
<evidence type="ECO:0000313" key="6">
    <source>
        <dbReference type="RefSeq" id="XP_035875251.1"/>
    </source>
</evidence>
<organism evidence="5 6">
    <name type="scientific">Phyllostomus discolor</name>
    <name type="common">pale spear-nosed bat</name>
    <dbReference type="NCBI Taxonomy" id="89673"/>
    <lineage>
        <taxon>Eukaryota</taxon>
        <taxon>Metazoa</taxon>
        <taxon>Chordata</taxon>
        <taxon>Craniata</taxon>
        <taxon>Vertebrata</taxon>
        <taxon>Euteleostomi</taxon>
        <taxon>Mammalia</taxon>
        <taxon>Eutheria</taxon>
        <taxon>Laurasiatheria</taxon>
        <taxon>Chiroptera</taxon>
        <taxon>Yangochiroptera</taxon>
        <taxon>Phyllostomidae</taxon>
        <taxon>Phyllostominae</taxon>
        <taxon>Phyllostomus</taxon>
    </lineage>
</organism>
<dbReference type="SUPFAM" id="SSF56436">
    <property type="entry name" value="C-type lectin-like"/>
    <property type="match status" value="1"/>
</dbReference>
<evidence type="ECO:0000313" key="5">
    <source>
        <dbReference type="Proteomes" id="UP000504628"/>
    </source>
</evidence>
<dbReference type="PANTHER" id="PTHR45710">
    <property type="entry name" value="C-TYPE LECTIN DOMAIN-CONTAINING PROTEIN 180"/>
    <property type="match status" value="1"/>
</dbReference>
<dbReference type="AlphaFoldDB" id="A0A7E6D8B3"/>
<dbReference type="CDD" id="cd03593">
    <property type="entry name" value="CLECT_NK_receptors_like"/>
    <property type="match status" value="1"/>
</dbReference>
<keyword evidence="3" id="KW-0472">Membrane</keyword>
<sequence length="187" mass="21611">MLLEQGSDVLGPEIRHAWTPDQIQNRAHKSKCNWVTYALIVFIIIPISFIIIVIMVAPSRNSQTIINPQTIKCPGKWIEVRSKCFYFSDGTRNWTASKTFCRSQRSELAQIDTRQDLEFLKKYTGTFMHWIGLSRKEGEPWTWTNGKIFNSWFEISGNGYFAFLSADGVNSSRGFDDMKWICSKPQI</sequence>
<proteinExistence type="predicted"/>
<keyword evidence="5" id="KW-1185">Reference proteome</keyword>
<feature type="transmembrane region" description="Helical" evidence="3">
    <location>
        <begin position="34"/>
        <end position="57"/>
    </location>
</feature>
<dbReference type="InterPro" id="IPR016186">
    <property type="entry name" value="C-type_lectin-like/link_sf"/>
</dbReference>
<evidence type="ECO:0000259" key="4">
    <source>
        <dbReference type="PROSITE" id="PS50041"/>
    </source>
</evidence>
<dbReference type="FunCoup" id="A0A7E6D8B3">
    <property type="interactions" value="1"/>
</dbReference>
<dbReference type="RefSeq" id="XP_035875251.1">
    <property type="nucleotide sequence ID" value="XM_036019358.1"/>
</dbReference>
<dbReference type="Proteomes" id="UP000504628">
    <property type="component" value="Chromosome 2"/>
</dbReference>
<gene>
    <name evidence="6" type="primary">CLEC2A</name>
</gene>
<dbReference type="CTD" id="387836"/>
<dbReference type="GeneID" id="114513888"/>
<dbReference type="PROSITE" id="PS50041">
    <property type="entry name" value="C_TYPE_LECTIN_2"/>
    <property type="match status" value="1"/>
</dbReference>
<keyword evidence="3" id="KW-0812">Transmembrane</keyword>
<dbReference type="PANTHER" id="PTHR45710:SF40">
    <property type="entry name" value="C-TYPE LECTIN DOMAIN FAMILY 2 MEMBER A"/>
    <property type="match status" value="1"/>
</dbReference>
<evidence type="ECO:0000256" key="1">
    <source>
        <dbReference type="ARBA" id="ARBA00004401"/>
    </source>
</evidence>
<dbReference type="GO" id="GO:0030246">
    <property type="term" value="F:carbohydrate binding"/>
    <property type="evidence" value="ECO:0007669"/>
    <property type="project" value="UniProtKB-KW"/>
</dbReference>
<dbReference type="InterPro" id="IPR050828">
    <property type="entry name" value="C-type_lectin/matrix_domain"/>
</dbReference>
<dbReference type="KEGG" id="pdic:114513888"/>
<name>A0A7E6D8B3_9CHIR</name>
<reference evidence="6" key="1">
    <citation type="submission" date="2025-08" db="UniProtKB">
        <authorList>
            <consortium name="RefSeq"/>
        </authorList>
    </citation>
    <scope>IDENTIFICATION</scope>
    <source>
        <tissue evidence="6">Muscle</tissue>
    </source>
</reference>
<dbReference type="InParanoid" id="A0A7E6D8B3"/>